<gene>
    <name evidence="1" type="ORF">DYB32_006319</name>
</gene>
<dbReference type="Proteomes" id="UP000285060">
    <property type="component" value="Unassembled WGS sequence"/>
</dbReference>
<organism evidence="1 2">
    <name type="scientific">Aphanomyces invadans</name>
    <dbReference type="NCBI Taxonomy" id="157072"/>
    <lineage>
        <taxon>Eukaryota</taxon>
        <taxon>Sar</taxon>
        <taxon>Stramenopiles</taxon>
        <taxon>Oomycota</taxon>
        <taxon>Saprolegniomycetes</taxon>
        <taxon>Saprolegniales</taxon>
        <taxon>Verrucalvaceae</taxon>
        <taxon>Aphanomyces</taxon>
    </lineage>
</organism>
<dbReference type="PANTHER" id="PTHR35899:SF1">
    <property type="entry name" value="PEPTIDASE C1A PAPAIN C-TERMINAL DOMAIN-CONTAINING PROTEIN"/>
    <property type="match status" value="1"/>
</dbReference>
<name>A0A3R6V8S9_9STRA</name>
<dbReference type="VEuPathDB" id="FungiDB:H310_05849"/>
<accession>A0A3R6V8S9</accession>
<reference evidence="1 2" key="1">
    <citation type="submission" date="2018-08" db="EMBL/GenBank/DDBJ databases">
        <title>Aphanomyces genome sequencing and annotation.</title>
        <authorList>
            <person name="Minardi D."/>
            <person name="Oidtmann B."/>
            <person name="Van Der Giezen M."/>
            <person name="Studholme D.J."/>
        </authorList>
    </citation>
    <scope>NUCLEOTIDE SEQUENCE [LARGE SCALE GENOMIC DNA]</scope>
    <source>
        <strain evidence="1 2">NJM0002</strain>
    </source>
</reference>
<keyword evidence="2" id="KW-1185">Reference proteome</keyword>
<comment type="caution">
    <text evidence="1">The sequence shown here is derived from an EMBL/GenBank/DDBJ whole genome shotgun (WGS) entry which is preliminary data.</text>
</comment>
<dbReference type="EMBL" id="QUSY01000659">
    <property type="protein sequence ID" value="RHY28020.1"/>
    <property type="molecule type" value="Genomic_DNA"/>
</dbReference>
<dbReference type="Gene3D" id="3.90.70.10">
    <property type="entry name" value="Cysteine proteinases"/>
    <property type="match status" value="1"/>
</dbReference>
<evidence type="ECO:0008006" key="3">
    <source>
        <dbReference type="Google" id="ProtNLM"/>
    </source>
</evidence>
<dbReference type="InterPro" id="IPR038765">
    <property type="entry name" value="Papain-like_cys_pep_sf"/>
</dbReference>
<evidence type="ECO:0000313" key="2">
    <source>
        <dbReference type="Proteomes" id="UP000285060"/>
    </source>
</evidence>
<dbReference type="PANTHER" id="PTHR35899">
    <property type="entry name" value="PAPAIN FAMILY CYSTEINE PROTEASE DOMAIN CONTAINING PROTEIN"/>
    <property type="match status" value="1"/>
</dbReference>
<sequence length="396" mass="44878">MVVCVARYHTRGGVVAAMLPIKFAVSHVTPYKDQAGRGTCWDFGTIGALEQSYRKHGVEQGWLNATDYVSFSEQAYGIEVMELCTGSAGSPQQRACRVADDNVWRNSTEGGEVPLLYYLQTGLKDSVFPTRVCPYQPTEGHDWDCSELQNVSIRKSNPLAFNVTAMGTFYEQASIKHKLVETGLAMPLSTTLVSVQHMYPPFNWYVPTEDDGVVDIAACLSDDSMAYAELNRQPLHLSCVDDTYCVPGRTYFAKNRTTWGDRMHVMCFWEYEHKDNSSQHVCFPPMLQEALATTLEPVEVYENDADLCGFYFLPYATVSQVSAQFQGFFVNSFEVEWARQSYAAHRADYPDLDYSLVEASTFPQHATDRFYGPFPFARQYKPHDPSQRHRHQNLVL</sequence>
<dbReference type="AlphaFoldDB" id="A0A3R6V8S9"/>
<dbReference type="SUPFAM" id="SSF54001">
    <property type="entry name" value="Cysteine proteinases"/>
    <property type="match status" value="1"/>
</dbReference>
<evidence type="ECO:0000313" key="1">
    <source>
        <dbReference type="EMBL" id="RHY28020.1"/>
    </source>
</evidence>
<proteinExistence type="predicted"/>
<protein>
    <recommendedName>
        <fullName evidence="3">Peptidase C1A papain C-terminal domain-containing protein</fullName>
    </recommendedName>
</protein>